<proteinExistence type="predicted"/>
<evidence type="ECO:0000313" key="2">
    <source>
        <dbReference type="Proteomes" id="UP000230384"/>
    </source>
</evidence>
<dbReference type="InterPro" id="IPR022148">
    <property type="entry name" value="CopG_antitoxin"/>
</dbReference>
<organism evidence="1 2">
    <name type="scientific">Candidatus Shapirobacteria bacterium CG_4_8_14_3_um_filter_39_11</name>
    <dbReference type="NCBI Taxonomy" id="1974875"/>
    <lineage>
        <taxon>Bacteria</taxon>
        <taxon>Candidatus Shapironibacteriota</taxon>
    </lineage>
</organism>
<accession>A0A2M8GI98</accession>
<dbReference type="EMBL" id="PFQN01000010">
    <property type="protein sequence ID" value="PJC77395.1"/>
    <property type="molecule type" value="Genomic_DNA"/>
</dbReference>
<reference evidence="2" key="1">
    <citation type="submission" date="2017-09" db="EMBL/GenBank/DDBJ databases">
        <title>Depth-based differentiation of microbial function through sediment-hosted aquifers and enrichment of novel symbionts in the deep terrestrial subsurface.</title>
        <authorList>
            <person name="Probst A.J."/>
            <person name="Ladd B."/>
            <person name="Jarett J.K."/>
            <person name="Geller-Mcgrath D.E."/>
            <person name="Sieber C.M.K."/>
            <person name="Emerson J.B."/>
            <person name="Anantharaman K."/>
            <person name="Thomas B.C."/>
            <person name="Malmstrom R."/>
            <person name="Stieglmeier M."/>
            <person name="Klingl A."/>
            <person name="Woyke T."/>
            <person name="Ryan C.M."/>
            <person name="Banfield J.F."/>
        </authorList>
    </citation>
    <scope>NUCLEOTIDE SEQUENCE [LARGE SCALE GENOMIC DNA]</scope>
</reference>
<name>A0A2M8GI98_9BACT</name>
<dbReference type="Proteomes" id="UP000230384">
    <property type="component" value="Unassembled WGS sequence"/>
</dbReference>
<feature type="non-terminal residue" evidence="1">
    <location>
        <position position="73"/>
    </location>
</feature>
<sequence length="73" mass="8549">MKNKIKPIPKFKNEDEEREFWATADTTEYFDTTKTVELDLSKLKPSTESISLRLPKSTLLDLKMLANKRDVPY</sequence>
<gene>
    <name evidence="1" type="ORF">CO010_00560</name>
</gene>
<protein>
    <submittedName>
        <fullName evidence="1">Uncharacterized protein</fullName>
    </submittedName>
</protein>
<evidence type="ECO:0000313" key="1">
    <source>
        <dbReference type="EMBL" id="PJC77395.1"/>
    </source>
</evidence>
<comment type="caution">
    <text evidence="1">The sequence shown here is derived from an EMBL/GenBank/DDBJ whole genome shotgun (WGS) entry which is preliminary data.</text>
</comment>
<dbReference type="Pfam" id="PF12441">
    <property type="entry name" value="CopG_antitoxin"/>
    <property type="match status" value="1"/>
</dbReference>
<dbReference type="AlphaFoldDB" id="A0A2M8GI98"/>